<dbReference type="RefSeq" id="WP_370397283.1">
    <property type="nucleotide sequence ID" value="NZ_JALBUT010000007.1"/>
</dbReference>
<evidence type="ECO:0000259" key="2">
    <source>
        <dbReference type="PROSITE" id="PS51176"/>
    </source>
</evidence>
<dbReference type="PANTHER" id="PTHR21363">
    <property type="entry name" value="PREPHENATE DEHYDROGENASE"/>
    <property type="match status" value="1"/>
</dbReference>
<dbReference type="InterPro" id="IPR046826">
    <property type="entry name" value="PDH_N"/>
</dbReference>
<dbReference type="PANTHER" id="PTHR21363:SF0">
    <property type="entry name" value="PREPHENATE DEHYDROGENASE [NADP(+)]"/>
    <property type="match status" value="1"/>
</dbReference>
<dbReference type="Gene3D" id="1.10.3660.10">
    <property type="entry name" value="6-phosphogluconate dehydrogenase C-terminal like domain"/>
    <property type="match status" value="1"/>
</dbReference>
<gene>
    <name evidence="3" type="ORF">MOX91_06540</name>
</gene>
<name>A0ABU4WH06_9BACT</name>
<dbReference type="SUPFAM" id="SSF51735">
    <property type="entry name" value="NAD(P)-binding Rossmann-fold domains"/>
    <property type="match status" value="1"/>
</dbReference>
<dbReference type="PROSITE" id="PS51176">
    <property type="entry name" value="PDH_ADH"/>
    <property type="match status" value="1"/>
</dbReference>
<dbReference type="Gene3D" id="3.40.50.720">
    <property type="entry name" value="NAD(P)-binding Rossmann-like Domain"/>
    <property type="match status" value="1"/>
</dbReference>
<comment type="caution">
    <text evidence="3">The sequence shown here is derived from an EMBL/GenBank/DDBJ whole genome shotgun (WGS) entry which is preliminary data.</text>
</comment>
<dbReference type="InterPro" id="IPR008927">
    <property type="entry name" value="6-PGluconate_DH-like_C_sf"/>
</dbReference>
<keyword evidence="4" id="KW-1185">Reference proteome</keyword>
<feature type="domain" description="Prephenate/arogenate dehydrogenase" evidence="2">
    <location>
        <begin position="5"/>
        <end position="281"/>
    </location>
</feature>
<dbReference type="Pfam" id="PF20463">
    <property type="entry name" value="PDH_C"/>
    <property type="match status" value="1"/>
</dbReference>
<accession>A0ABU4WH06</accession>
<organism evidence="3 4">
    <name type="scientific">Intestinicryptomonas porci</name>
    <dbReference type="NCBI Taxonomy" id="2926320"/>
    <lineage>
        <taxon>Bacteria</taxon>
        <taxon>Pseudomonadati</taxon>
        <taxon>Verrucomicrobiota</taxon>
        <taxon>Opitutia</taxon>
        <taxon>Opitutales</taxon>
        <taxon>Intestinicryptomonaceae</taxon>
        <taxon>Intestinicryptomonas</taxon>
    </lineage>
</organism>
<sequence>MILFDKIAVLGAGLLGSSLAWALKSRGLCKETYIWSRSQSTRDNCKGKPWADRVCDTLEEAVQNADLIAICSTASSIPIIAKEAAKYAKKSALITDVGSTKLNISDICLEIFKNGNFVPSHPMAGSEKSGADFADKDLFKNAACFVCPTSNKDATEKIAAMWREIGMDVHFVSPKEHDRIAAEISHIPQCVASTLANFASKDFSSYKTFAGNGFRDTTRIAKSDVQMWKSILKENAANISNGLDEIIGMLETLSRAVKIGDEKFIEEFLKNAKKTRSELDK</sequence>
<evidence type="ECO:0000313" key="4">
    <source>
        <dbReference type="Proteomes" id="UP001275932"/>
    </source>
</evidence>
<protein>
    <submittedName>
        <fullName evidence="3">Prephenate dehydrogenase/arogenate dehydrogenase family protein</fullName>
    </submittedName>
</protein>
<dbReference type="Pfam" id="PF02153">
    <property type="entry name" value="PDH_N"/>
    <property type="match status" value="1"/>
</dbReference>
<dbReference type="EMBL" id="JALBUT010000007">
    <property type="protein sequence ID" value="MDX8415830.1"/>
    <property type="molecule type" value="Genomic_DNA"/>
</dbReference>
<dbReference type="InterPro" id="IPR003099">
    <property type="entry name" value="Prephen_DH"/>
</dbReference>
<dbReference type="InterPro" id="IPR050812">
    <property type="entry name" value="Preph/Arog_dehydrog"/>
</dbReference>
<evidence type="ECO:0000256" key="1">
    <source>
        <dbReference type="ARBA" id="ARBA00023002"/>
    </source>
</evidence>
<reference evidence="3 4" key="1">
    <citation type="submission" date="2022-03" db="EMBL/GenBank/DDBJ databases">
        <title>Novel taxa within the pig intestine.</title>
        <authorList>
            <person name="Wylensek D."/>
            <person name="Bishof K."/>
            <person name="Afrizal A."/>
            <person name="Clavel T."/>
        </authorList>
    </citation>
    <scope>NUCLEOTIDE SEQUENCE [LARGE SCALE GENOMIC DNA]</scope>
    <source>
        <strain evidence="3 4">CLA-KB-P66</strain>
    </source>
</reference>
<proteinExistence type="predicted"/>
<dbReference type="SUPFAM" id="SSF48179">
    <property type="entry name" value="6-phosphogluconate dehydrogenase C-terminal domain-like"/>
    <property type="match status" value="1"/>
</dbReference>
<dbReference type="InterPro" id="IPR036291">
    <property type="entry name" value="NAD(P)-bd_dom_sf"/>
</dbReference>
<evidence type="ECO:0000313" key="3">
    <source>
        <dbReference type="EMBL" id="MDX8415830.1"/>
    </source>
</evidence>
<dbReference type="Proteomes" id="UP001275932">
    <property type="component" value="Unassembled WGS sequence"/>
</dbReference>
<keyword evidence="1" id="KW-0560">Oxidoreductase</keyword>
<dbReference type="InterPro" id="IPR046825">
    <property type="entry name" value="PDH_C"/>
</dbReference>